<accession>A0A9P5PV66</accession>
<feature type="compositionally biased region" description="Basic and acidic residues" evidence="1">
    <location>
        <begin position="394"/>
        <end position="406"/>
    </location>
</feature>
<feature type="region of interest" description="Disordered" evidence="1">
    <location>
        <begin position="308"/>
        <end position="426"/>
    </location>
</feature>
<evidence type="ECO:0000313" key="4">
    <source>
        <dbReference type="Proteomes" id="UP000772434"/>
    </source>
</evidence>
<evidence type="ECO:0000256" key="2">
    <source>
        <dbReference type="SAM" id="SignalP"/>
    </source>
</evidence>
<feature type="region of interest" description="Disordered" evidence="1">
    <location>
        <begin position="680"/>
        <end position="716"/>
    </location>
</feature>
<reference evidence="3" key="1">
    <citation type="submission" date="2020-11" db="EMBL/GenBank/DDBJ databases">
        <authorList>
            <consortium name="DOE Joint Genome Institute"/>
            <person name="Ahrendt S."/>
            <person name="Riley R."/>
            <person name="Andreopoulos W."/>
            <person name="Labutti K."/>
            <person name="Pangilinan J."/>
            <person name="Ruiz-Duenas F.J."/>
            <person name="Barrasa J.M."/>
            <person name="Sanchez-Garcia M."/>
            <person name="Camarero S."/>
            <person name="Miyauchi S."/>
            <person name="Serrano A."/>
            <person name="Linde D."/>
            <person name="Babiker R."/>
            <person name="Drula E."/>
            <person name="Ayuso-Fernandez I."/>
            <person name="Pacheco R."/>
            <person name="Padilla G."/>
            <person name="Ferreira P."/>
            <person name="Barriuso J."/>
            <person name="Kellner H."/>
            <person name="Castanera R."/>
            <person name="Alfaro M."/>
            <person name="Ramirez L."/>
            <person name="Pisabarro A.G."/>
            <person name="Kuo A."/>
            <person name="Tritt A."/>
            <person name="Lipzen A."/>
            <person name="He G."/>
            <person name="Yan M."/>
            <person name="Ng V."/>
            <person name="Cullen D."/>
            <person name="Martin F."/>
            <person name="Rosso M.-N."/>
            <person name="Henrissat B."/>
            <person name="Hibbett D."/>
            <person name="Martinez A.T."/>
            <person name="Grigoriev I.V."/>
        </authorList>
    </citation>
    <scope>NUCLEOTIDE SEQUENCE</scope>
    <source>
        <strain evidence="3">AH 40177</strain>
    </source>
</reference>
<feature type="compositionally biased region" description="Low complexity" evidence="1">
    <location>
        <begin position="539"/>
        <end position="549"/>
    </location>
</feature>
<keyword evidence="2" id="KW-0732">Signal</keyword>
<evidence type="ECO:0000256" key="1">
    <source>
        <dbReference type="SAM" id="MobiDB-lite"/>
    </source>
</evidence>
<sequence>MLPHIHRFGFVFIAMLLSTVHAMPTPIPADSASGHKSSPPNSAHPPGPKPNPRTHSDDQTFKWPTPYRATVLDVVTLTYSQELDSHVGPAGYVLDLKKLPSVVINEKEKKQITSSITSALKLSKENKNRQRAFWVRYTNHVVYTDKTATDSTTTDKTATDKTATNKAHTKNKYATADMVMHIFVLERTDEVFDLLERPAEAADCNEHPCVGWRAALGTASFLTIYQLDPKIQKEGYADLKPFTKWPEAHSPLPARKAAIECDAIFRRVLSRKTFEDLKQWAPLKVEIDTRFELVLKEADKRKLYLTKESTDKRKKKGKATGSPPDGSTKKKARLSTQGSALASSPLEVSSQDIPAGSALPSGHEHPLPSGREPSLPFGHEHPLPSSHEPSLPLGHEHSLPSGRDSEASLPSGHEPLNPADKPIGRIPLPDPAVVPVYKWQTPYRITTFRIVTLTYSNVHGREAPADALLKLDLTELPPVKVGKSERSQITISTTTVLGLPKNPPDGKDSIRYTDAGYPNEASTEATNEAGTEATDEAGTEATNEAGTEANTDKAGIGRPRERIRFSPVKMFVFALDGKVSAGASHCSEWPCLGWRGKLGKYTFIKIYQLDPTKDKSSFEPFEKKLPDTATKGAKEAAAKCDEVFWTMLAREKFEDLPELWPALRRKIDIRDAQVIRDANIRENKAAKDRREGKKAQGSSITSRGKEEDEGVGITTR</sequence>
<dbReference type="EMBL" id="JADNRY010000039">
    <property type="protein sequence ID" value="KAF9070538.1"/>
    <property type="molecule type" value="Genomic_DNA"/>
</dbReference>
<evidence type="ECO:0000313" key="3">
    <source>
        <dbReference type="EMBL" id="KAF9070538.1"/>
    </source>
</evidence>
<feature type="signal peptide" evidence="2">
    <location>
        <begin position="1"/>
        <end position="22"/>
    </location>
</feature>
<feature type="compositionally biased region" description="Basic and acidic residues" evidence="1">
    <location>
        <begin position="680"/>
        <end position="694"/>
    </location>
</feature>
<gene>
    <name evidence="3" type="ORF">BDP27DRAFT_1401890</name>
</gene>
<proteinExistence type="predicted"/>
<feature type="region of interest" description="Disordered" evidence="1">
    <location>
        <begin position="28"/>
        <end position="62"/>
    </location>
</feature>
<feature type="chain" id="PRO_5040451625" evidence="2">
    <location>
        <begin position="23"/>
        <end position="716"/>
    </location>
</feature>
<feature type="compositionally biased region" description="Low complexity" evidence="1">
    <location>
        <begin position="519"/>
        <end position="532"/>
    </location>
</feature>
<comment type="caution">
    <text evidence="3">The sequence shown here is derived from an EMBL/GenBank/DDBJ whole genome shotgun (WGS) entry which is preliminary data.</text>
</comment>
<dbReference type="Proteomes" id="UP000772434">
    <property type="component" value="Unassembled WGS sequence"/>
</dbReference>
<protein>
    <submittedName>
        <fullName evidence="3">Uncharacterized protein</fullName>
    </submittedName>
</protein>
<feature type="region of interest" description="Disordered" evidence="1">
    <location>
        <begin position="496"/>
        <end position="559"/>
    </location>
</feature>
<dbReference type="AlphaFoldDB" id="A0A9P5PV66"/>
<keyword evidence="4" id="KW-1185">Reference proteome</keyword>
<feature type="compositionally biased region" description="Polar residues" evidence="1">
    <location>
        <begin position="334"/>
        <end position="352"/>
    </location>
</feature>
<name>A0A9P5PV66_9AGAR</name>
<feature type="compositionally biased region" description="Pro residues" evidence="1">
    <location>
        <begin position="42"/>
        <end position="51"/>
    </location>
</feature>
<feature type="compositionally biased region" description="Low complexity" evidence="1">
    <location>
        <begin position="383"/>
        <end position="393"/>
    </location>
</feature>
<organism evidence="3 4">
    <name type="scientific">Rhodocollybia butyracea</name>
    <dbReference type="NCBI Taxonomy" id="206335"/>
    <lineage>
        <taxon>Eukaryota</taxon>
        <taxon>Fungi</taxon>
        <taxon>Dikarya</taxon>
        <taxon>Basidiomycota</taxon>
        <taxon>Agaricomycotina</taxon>
        <taxon>Agaricomycetes</taxon>
        <taxon>Agaricomycetidae</taxon>
        <taxon>Agaricales</taxon>
        <taxon>Marasmiineae</taxon>
        <taxon>Omphalotaceae</taxon>
        <taxon>Rhodocollybia</taxon>
    </lineage>
</organism>